<keyword evidence="1" id="KW-1133">Transmembrane helix</keyword>
<dbReference type="PANTHER" id="PTHR11360">
    <property type="entry name" value="MONOCARBOXYLATE TRANSPORTER"/>
    <property type="match status" value="1"/>
</dbReference>
<comment type="caution">
    <text evidence="2">The sequence shown here is derived from an EMBL/GenBank/DDBJ whole genome shotgun (WGS) entry which is preliminary data.</text>
</comment>
<accession>A0A210Q9U8</accession>
<name>A0A210Q9U8_MIZYE</name>
<gene>
    <name evidence="2" type="ORF">KP79_PYT01565</name>
</gene>
<sequence length="487" mass="53623">MAAPHYQYAYPSQEQQGQHNPAFHYGYPQQAPPSYPAQPIAQPVETMQVGNMELETSATRDSVYNPPDGGCRSWMIVLACFILNMCNTVVVVLIDFSRDFSKEFGSEKTSDILEAFLAVRKLGVVVAAILMVLFGYRVVGIAGCIMYGGGLFVASWLDKDQEDFAAFLLGGLAALGSSFLLLTAIVPPLEYFATKRIRAIGIVRAGEVLGVIGMLLISLAPSFNKDIEIEFKWRHNFRYQLIPVGIATVCCATLTPLELKSSESRTNYVGYVVGLVDWKLFKDLVLYFLLVIVFLDQFGKPLPINQYEELLDNVKIEDKNTEILAPVIPYLGELAGLFLMICCCCWQEREVGTVLIVVGVLNIVAGVLGCIAPSLETFALVAAFGALFGFSKGVFNSLLDNTIPDAFGKGHVRIVEGLFGLFAGFAELVIDPAEGNKILIKLAKYKQILIKHAESNKIGMVLFSLHVLSMRGRGISWIRLKFTLRMS</sequence>
<feature type="transmembrane region" description="Helical" evidence="1">
    <location>
        <begin position="353"/>
        <end position="372"/>
    </location>
</feature>
<evidence type="ECO:0000256" key="1">
    <source>
        <dbReference type="SAM" id="Phobius"/>
    </source>
</evidence>
<dbReference type="EMBL" id="NEDP02004484">
    <property type="protein sequence ID" value="OWF45504.1"/>
    <property type="molecule type" value="Genomic_DNA"/>
</dbReference>
<dbReference type="InterPro" id="IPR011701">
    <property type="entry name" value="MFS"/>
</dbReference>
<dbReference type="Gene3D" id="1.20.1250.20">
    <property type="entry name" value="MFS general substrate transporter like domains"/>
    <property type="match status" value="1"/>
</dbReference>
<keyword evidence="1" id="KW-0812">Transmembrane</keyword>
<dbReference type="AlphaFoldDB" id="A0A210Q9U8"/>
<feature type="transmembrane region" description="Helical" evidence="1">
    <location>
        <begin position="164"/>
        <end position="187"/>
    </location>
</feature>
<dbReference type="Pfam" id="PF07690">
    <property type="entry name" value="MFS_1"/>
    <property type="match status" value="1"/>
</dbReference>
<keyword evidence="3" id="KW-1185">Reference proteome</keyword>
<feature type="transmembrane region" description="Helical" evidence="1">
    <location>
        <begin position="122"/>
        <end position="152"/>
    </location>
</feature>
<evidence type="ECO:0000313" key="3">
    <source>
        <dbReference type="Proteomes" id="UP000242188"/>
    </source>
</evidence>
<evidence type="ECO:0000313" key="2">
    <source>
        <dbReference type="EMBL" id="OWF45504.1"/>
    </source>
</evidence>
<feature type="transmembrane region" description="Helical" evidence="1">
    <location>
        <begin position="378"/>
        <end position="399"/>
    </location>
</feature>
<proteinExistence type="predicted"/>
<feature type="transmembrane region" description="Helical" evidence="1">
    <location>
        <begin position="240"/>
        <end position="259"/>
    </location>
</feature>
<dbReference type="InterPro" id="IPR036259">
    <property type="entry name" value="MFS_trans_sf"/>
</dbReference>
<feature type="transmembrane region" description="Helical" evidence="1">
    <location>
        <begin position="327"/>
        <end position="346"/>
    </location>
</feature>
<dbReference type="OrthoDB" id="6058571at2759"/>
<feature type="transmembrane region" description="Helical" evidence="1">
    <location>
        <begin position="199"/>
        <end position="220"/>
    </location>
</feature>
<feature type="transmembrane region" description="Helical" evidence="1">
    <location>
        <begin position="74"/>
        <end position="94"/>
    </location>
</feature>
<dbReference type="InterPro" id="IPR050327">
    <property type="entry name" value="Proton-linked_MCT"/>
</dbReference>
<reference evidence="2 3" key="1">
    <citation type="journal article" date="2017" name="Nat. Ecol. Evol.">
        <title>Scallop genome provides insights into evolution of bilaterian karyotype and development.</title>
        <authorList>
            <person name="Wang S."/>
            <person name="Zhang J."/>
            <person name="Jiao W."/>
            <person name="Li J."/>
            <person name="Xun X."/>
            <person name="Sun Y."/>
            <person name="Guo X."/>
            <person name="Huan P."/>
            <person name="Dong B."/>
            <person name="Zhang L."/>
            <person name="Hu X."/>
            <person name="Sun X."/>
            <person name="Wang J."/>
            <person name="Zhao C."/>
            <person name="Wang Y."/>
            <person name="Wang D."/>
            <person name="Huang X."/>
            <person name="Wang R."/>
            <person name="Lv J."/>
            <person name="Li Y."/>
            <person name="Zhang Z."/>
            <person name="Liu B."/>
            <person name="Lu W."/>
            <person name="Hui Y."/>
            <person name="Liang J."/>
            <person name="Zhou Z."/>
            <person name="Hou R."/>
            <person name="Li X."/>
            <person name="Liu Y."/>
            <person name="Li H."/>
            <person name="Ning X."/>
            <person name="Lin Y."/>
            <person name="Zhao L."/>
            <person name="Xing Q."/>
            <person name="Dou J."/>
            <person name="Li Y."/>
            <person name="Mao J."/>
            <person name="Guo H."/>
            <person name="Dou H."/>
            <person name="Li T."/>
            <person name="Mu C."/>
            <person name="Jiang W."/>
            <person name="Fu Q."/>
            <person name="Fu X."/>
            <person name="Miao Y."/>
            <person name="Liu J."/>
            <person name="Yu Q."/>
            <person name="Li R."/>
            <person name="Liao H."/>
            <person name="Li X."/>
            <person name="Kong Y."/>
            <person name="Jiang Z."/>
            <person name="Chourrout D."/>
            <person name="Li R."/>
            <person name="Bao Z."/>
        </authorList>
    </citation>
    <scope>NUCLEOTIDE SEQUENCE [LARGE SCALE GENOMIC DNA]</scope>
    <source>
        <strain evidence="2 3">PY_sf001</strain>
    </source>
</reference>
<keyword evidence="1" id="KW-0472">Membrane</keyword>
<feature type="transmembrane region" description="Helical" evidence="1">
    <location>
        <begin position="280"/>
        <end position="299"/>
    </location>
</feature>
<protein>
    <submittedName>
        <fullName evidence="2">Monocarboxylate transporter 1</fullName>
    </submittedName>
</protein>
<organism evidence="2 3">
    <name type="scientific">Mizuhopecten yessoensis</name>
    <name type="common">Japanese scallop</name>
    <name type="synonym">Patinopecten yessoensis</name>
    <dbReference type="NCBI Taxonomy" id="6573"/>
    <lineage>
        <taxon>Eukaryota</taxon>
        <taxon>Metazoa</taxon>
        <taxon>Spiralia</taxon>
        <taxon>Lophotrochozoa</taxon>
        <taxon>Mollusca</taxon>
        <taxon>Bivalvia</taxon>
        <taxon>Autobranchia</taxon>
        <taxon>Pteriomorphia</taxon>
        <taxon>Pectinida</taxon>
        <taxon>Pectinoidea</taxon>
        <taxon>Pectinidae</taxon>
        <taxon>Mizuhopecten</taxon>
    </lineage>
</organism>
<dbReference type="GO" id="GO:0022857">
    <property type="term" value="F:transmembrane transporter activity"/>
    <property type="evidence" value="ECO:0007669"/>
    <property type="project" value="InterPro"/>
</dbReference>
<dbReference type="PANTHER" id="PTHR11360:SF284">
    <property type="entry name" value="EG:103B4.3 PROTEIN-RELATED"/>
    <property type="match status" value="1"/>
</dbReference>
<dbReference type="SUPFAM" id="SSF103473">
    <property type="entry name" value="MFS general substrate transporter"/>
    <property type="match status" value="1"/>
</dbReference>
<dbReference type="Proteomes" id="UP000242188">
    <property type="component" value="Unassembled WGS sequence"/>
</dbReference>